<evidence type="ECO:0000313" key="1">
    <source>
        <dbReference type="EMBL" id="CAK0837425.1"/>
    </source>
</evidence>
<evidence type="ECO:0000313" key="2">
    <source>
        <dbReference type="Proteomes" id="UP001189429"/>
    </source>
</evidence>
<gene>
    <name evidence="1" type="ORF">PCOR1329_LOCUS33623</name>
</gene>
<accession>A0ABN9SXU9</accession>
<reference evidence="1" key="1">
    <citation type="submission" date="2023-10" db="EMBL/GenBank/DDBJ databases">
        <authorList>
            <person name="Chen Y."/>
            <person name="Shah S."/>
            <person name="Dougan E. K."/>
            <person name="Thang M."/>
            <person name="Chan C."/>
        </authorList>
    </citation>
    <scope>NUCLEOTIDE SEQUENCE [LARGE SCALE GENOMIC DNA]</scope>
</reference>
<dbReference type="Proteomes" id="UP001189429">
    <property type="component" value="Unassembled WGS sequence"/>
</dbReference>
<sequence length="160" mass="18215">MGLDFGQGEPWVALWMRRNLRDETLQSSAEADGPSAALRVLDVPEDEDLLNVGMWEDKATKQWCKFDVPGPGDFGVWLSRKRVPDVEGERRFHPAGAPKVFWTCHGSRNPEESAQWIDKIVSRVEAGDQTCRRRWPSRASSTRTDGVELRREHPEVTCLI</sequence>
<proteinExistence type="predicted"/>
<protein>
    <submittedName>
        <fullName evidence="1">Uncharacterized protein</fullName>
    </submittedName>
</protein>
<comment type="caution">
    <text evidence="1">The sequence shown here is derived from an EMBL/GenBank/DDBJ whole genome shotgun (WGS) entry which is preliminary data.</text>
</comment>
<dbReference type="EMBL" id="CAUYUJ010014152">
    <property type="protein sequence ID" value="CAK0837425.1"/>
    <property type="molecule type" value="Genomic_DNA"/>
</dbReference>
<name>A0ABN9SXU9_9DINO</name>
<organism evidence="1 2">
    <name type="scientific">Prorocentrum cordatum</name>
    <dbReference type="NCBI Taxonomy" id="2364126"/>
    <lineage>
        <taxon>Eukaryota</taxon>
        <taxon>Sar</taxon>
        <taxon>Alveolata</taxon>
        <taxon>Dinophyceae</taxon>
        <taxon>Prorocentrales</taxon>
        <taxon>Prorocentraceae</taxon>
        <taxon>Prorocentrum</taxon>
    </lineage>
</organism>
<keyword evidence="2" id="KW-1185">Reference proteome</keyword>